<gene>
    <name evidence="1" type="ORF">FC80_GL000159</name>
</gene>
<dbReference type="PANTHER" id="PTHR30348">
    <property type="entry name" value="UNCHARACTERIZED PROTEIN YECE"/>
    <property type="match status" value="1"/>
</dbReference>
<dbReference type="InterPro" id="IPR036520">
    <property type="entry name" value="UPF0759_sf"/>
</dbReference>
<dbReference type="RefSeq" id="WP_057828455.1">
    <property type="nucleotide sequence ID" value="NZ_AYZE01000008.1"/>
</dbReference>
<evidence type="ECO:0000313" key="1">
    <source>
        <dbReference type="EMBL" id="KRM91979.1"/>
    </source>
</evidence>
<reference evidence="1 2" key="1">
    <citation type="journal article" date="2015" name="Genome Announc.">
        <title>Expanding the biotechnology potential of lactobacilli through comparative genomics of 213 strains and associated genera.</title>
        <authorList>
            <person name="Sun Z."/>
            <person name="Harris H.M."/>
            <person name="McCann A."/>
            <person name="Guo C."/>
            <person name="Argimon S."/>
            <person name="Zhang W."/>
            <person name="Yang X."/>
            <person name="Jeffery I.B."/>
            <person name="Cooney J.C."/>
            <person name="Kagawa T.F."/>
            <person name="Liu W."/>
            <person name="Song Y."/>
            <person name="Salvetti E."/>
            <person name="Wrobel A."/>
            <person name="Rasinkangas P."/>
            <person name="Parkhill J."/>
            <person name="Rea M.C."/>
            <person name="O'Sullivan O."/>
            <person name="Ritari J."/>
            <person name="Douillard F.P."/>
            <person name="Paul Ross R."/>
            <person name="Yang R."/>
            <person name="Briner A.E."/>
            <person name="Felis G.E."/>
            <person name="de Vos W.M."/>
            <person name="Barrangou R."/>
            <person name="Klaenhammer T.R."/>
            <person name="Caufield P.W."/>
            <person name="Cui Y."/>
            <person name="Zhang H."/>
            <person name="O'Toole P.W."/>
        </authorList>
    </citation>
    <scope>NUCLEOTIDE SEQUENCE [LARGE SCALE GENOMIC DNA]</scope>
    <source>
        <strain evidence="1 2">DSM 21116</strain>
    </source>
</reference>
<dbReference type="OrthoDB" id="9780310at2"/>
<dbReference type="STRING" id="1423729.FC80_GL000159"/>
<proteinExistence type="predicted"/>
<dbReference type="EMBL" id="AYZE01000008">
    <property type="protein sequence ID" value="KRM91979.1"/>
    <property type="molecule type" value="Genomic_DNA"/>
</dbReference>
<dbReference type="Pfam" id="PF01904">
    <property type="entry name" value="DUF72"/>
    <property type="match status" value="1"/>
</dbReference>
<evidence type="ECO:0008006" key="3">
    <source>
        <dbReference type="Google" id="ProtNLM"/>
    </source>
</evidence>
<dbReference type="PATRIC" id="fig|1423729.3.peg.161"/>
<evidence type="ECO:0000313" key="2">
    <source>
        <dbReference type="Proteomes" id="UP000051131"/>
    </source>
</evidence>
<protein>
    <recommendedName>
        <fullName evidence="3">DUF72 domain-containing protein</fullName>
    </recommendedName>
</protein>
<keyword evidence="2" id="KW-1185">Reference proteome</keyword>
<dbReference type="InterPro" id="IPR002763">
    <property type="entry name" value="DUF72"/>
</dbReference>
<dbReference type="Gene3D" id="3.20.20.410">
    <property type="entry name" value="Protein of unknown function UPF0759"/>
    <property type="match status" value="1"/>
</dbReference>
<dbReference type="PANTHER" id="PTHR30348:SF13">
    <property type="entry name" value="UPF0759 PROTEIN YUNF"/>
    <property type="match status" value="1"/>
</dbReference>
<organism evidence="1 2">
    <name type="scientific">Liquorilactobacillus cacaonum DSM 21116</name>
    <dbReference type="NCBI Taxonomy" id="1423729"/>
    <lineage>
        <taxon>Bacteria</taxon>
        <taxon>Bacillati</taxon>
        <taxon>Bacillota</taxon>
        <taxon>Bacilli</taxon>
        <taxon>Lactobacillales</taxon>
        <taxon>Lactobacillaceae</taxon>
        <taxon>Liquorilactobacillus</taxon>
    </lineage>
</organism>
<dbReference type="SUPFAM" id="SSF117396">
    <property type="entry name" value="TM1631-like"/>
    <property type="match status" value="1"/>
</dbReference>
<comment type="caution">
    <text evidence="1">The sequence shown here is derived from an EMBL/GenBank/DDBJ whole genome shotgun (WGS) entry which is preliminary data.</text>
</comment>
<accession>A0A0R2CUT2</accession>
<dbReference type="AlphaFoldDB" id="A0A0R2CUT2"/>
<dbReference type="Proteomes" id="UP000051131">
    <property type="component" value="Unassembled WGS sequence"/>
</dbReference>
<name>A0A0R2CUT2_9LACO</name>
<sequence length="282" mass="32289">MYTIGLTSWSEHVSLIKNIHPSLTLSEYSAFFPTVEIDTFFYGIPSVEAVSNWLNQVPKNFKFVVKANSVLTLHNNQESSSKKIKETLQKFKTAINPLLETNSLKTILLQFPPFFEATKQNIAYLIYLRNEFTGLPLSIEFRNASWFADSTFNSLVLFCQTKQITLVTVDEPQLGKKSVPFKTIVTNPKLLLVRLHGRNKAGWLHKGADWRKFRTLYNYSNDELLDLQAKLVPIENNTKEICIIFNNNSGGHAANNALSLKKLLNIEFDNLNKRPPQQLDFF</sequence>